<name>A0A2N8KRL3_9BURK</name>
<evidence type="ECO:0008006" key="4">
    <source>
        <dbReference type="Google" id="ProtNLM"/>
    </source>
</evidence>
<keyword evidence="3" id="KW-1185">Reference proteome</keyword>
<evidence type="ECO:0000313" key="3">
    <source>
        <dbReference type="Proteomes" id="UP000235916"/>
    </source>
</evidence>
<protein>
    <recommendedName>
        <fullName evidence="4">Dienelactone hydrolase</fullName>
    </recommendedName>
</protein>
<dbReference type="PANTHER" id="PTHR22946:SF9">
    <property type="entry name" value="POLYKETIDE TRANSFERASE AF380"/>
    <property type="match status" value="1"/>
</dbReference>
<dbReference type="SUPFAM" id="SSF53474">
    <property type="entry name" value="alpha/beta-Hydrolases"/>
    <property type="match status" value="1"/>
</dbReference>
<evidence type="ECO:0000313" key="2">
    <source>
        <dbReference type="EMBL" id="PND36083.1"/>
    </source>
</evidence>
<dbReference type="GO" id="GO:0052689">
    <property type="term" value="F:carboxylic ester hydrolase activity"/>
    <property type="evidence" value="ECO:0007669"/>
    <property type="project" value="UniProtKB-ARBA"/>
</dbReference>
<evidence type="ECO:0000256" key="1">
    <source>
        <dbReference type="ARBA" id="ARBA00022801"/>
    </source>
</evidence>
<dbReference type="AlphaFoldDB" id="A0A2N8KRL3"/>
<keyword evidence="1" id="KW-0378">Hydrolase</keyword>
<sequence length="430" mass="46167">MGRKARQDLTLFNLMAQFERLRCRAFLPGALKCLLAASLLVGVSLAHSQASDTAIVAPAADAERLHLDVREQILRVPVEVQDAFGKSSKGELLVTTFRPAGPGPFPLVLISHGRSTDKRAEYKRPRFETAARYFVRKGFAVAVPLRLGYGELAEAGDPESSISCREPRFAPALAAAASQILAVAAHMQQQPDIDAKRVVLLGQSVGGISTMAATAAGLPGQVAAINFAGGHGGDPDKHPGEPCGGTQLRLIYKAYGELIAQNSPQLRSLWVYAENDRYFGPRFSRSWAKAFAEAGAALDYRLLPAFGEDGHTLFSAGSDSWQPLVEEFLAQLGFSTPGVIAVPPANAELDVQDESALPLSGSGAKDSYRKFLAAKKPRAFAFNAQGRTGYAFGDAAVARALAFCQRYSSQTCQLYAVDDAVVWNRKKQQP</sequence>
<comment type="caution">
    <text evidence="2">The sequence shown here is derived from an EMBL/GenBank/DDBJ whole genome shotgun (WGS) entry which is preliminary data.</text>
</comment>
<gene>
    <name evidence="2" type="ORF">C1O66_20340</name>
</gene>
<dbReference type="Gene3D" id="3.40.50.1820">
    <property type="entry name" value="alpha/beta hydrolase"/>
    <property type="match status" value="1"/>
</dbReference>
<dbReference type="Proteomes" id="UP000235916">
    <property type="component" value="Unassembled WGS sequence"/>
</dbReference>
<organism evidence="2 3">
    <name type="scientific">Kinneretia aquatilis</name>
    <dbReference type="NCBI Taxonomy" id="2070761"/>
    <lineage>
        <taxon>Bacteria</taxon>
        <taxon>Pseudomonadati</taxon>
        <taxon>Pseudomonadota</taxon>
        <taxon>Betaproteobacteria</taxon>
        <taxon>Burkholderiales</taxon>
        <taxon>Sphaerotilaceae</taxon>
        <taxon>Roseateles</taxon>
    </lineage>
</organism>
<dbReference type="InterPro" id="IPR029058">
    <property type="entry name" value="AB_hydrolase_fold"/>
</dbReference>
<accession>A0A2N8KRL3</accession>
<proteinExistence type="predicted"/>
<reference evidence="2 3" key="1">
    <citation type="submission" date="2018-01" db="EMBL/GenBank/DDBJ databases">
        <title>Draft genome sequence of Paucibacter aquatile CR182 isolated from freshwater of the Nakdong River.</title>
        <authorList>
            <person name="Choi A."/>
            <person name="Chung E.J."/>
        </authorList>
    </citation>
    <scope>NUCLEOTIDE SEQUENCE [LARGE SCALE GENOMIC DNA]</scope>
    <source>
        <strain evidence="2 3">CR182</strain>
    </source>
</reference>
<dbReference type="EMBL" id="POSP01000004">
    <property type="protein sequence ID" value="PND36083.1"/>
    <property type="molecule type" value="Genomic_DNA"/>
</dbReference>
<dbReference type="InterPro" id="IPR050261">
    <property type="entry name" value="FrsA_esterase"/>
</dbReference>
<dbReference type="PANTHER" id="PTHR22946">
    <property type="entry name" value="DIENELACTONE HYDROLASE DOMAIN-CONTAINING PROTEIN-RELATED"/>
    <property type="match status" value="1"/>
</dbReference>